<evidence type="ECO:0000256" key="6">
    <source>
        <dbReference type="ARBA" id="ARBA00045223"/>
    </source>
</evidence>
<comment type="function">
    <text evidence="6">Deoxyribonuclease which catalyzes (in vitro) the decatenation of kinetoplast DNA, which are circular DNA catenated to each other, producing linear DNA molecules. Plays an important role in chromosomal segregation and cell cycle progression during eye development probably via its DNA decatenation activity.</text>
</comment>
<dbReference type="Proteomes" id="UP000827092">
    <property type="component" value="Unassembled WGS sequence"/>
</dbReference>
<comment type="caution">
    <text evidence="8">The sequence shown here is derived from an EMBL/GenBank/DDBJ whole genome shotgun (WGS) entry which is preliminary data.</text>
</comment>
<evidence type="ECO:0000256" key="1">
    <source>
        <dbReference type="ARBA" id="ARBA00009275"/>
    </source>
</evidence>
<dbReference type="InterPro" id="IPR001130">
    <property type="entry name" value="TatD-like"/>
</dbReference>
<dbReference type="PIRSF" id="PIRSF005902">
    <property type="entry name" value="DNase_TatD"/>
    <property type="match status" value="1"/>
</dbReference>
<dbReference type="PANTHER" id="PTHR10060">
    <property type="entry name" value="TATD FAMILY DEOXYRIBONUCLEASE"/>
    <property type="match status" value="1"/>
</dbReference>
<evidence type="ECO:0000256" key="4">
    <source>
        <dbReference type="ARBA" id="ARBA00022801"/>
    </source>
</evidence>
<evidence type="ECO:0000256" key="5">
    <source>
        <dbReference type="ARBA" id="ARBA00039767"/>
    </source>
</evidence>
<comment type="similarity">
    <text evidence="1">Belongs to the metallo-dependent hydrolases superfamily. TatD-type hydrolase family.</text>
</comment>
<reference evidence="8 9" key="1">
    <citation type="journal article" date="2022" name="Nat. Ecol. Evol.">
        <title>A masculinizing supergene underlies an exaggerated male reproductive morph in a spider.</title>
        <authorList>
            <person name="Hendrickx F."/>
            <person name="De Corte Z."/>
            <person name="Sonet G."/>
            <person name="Van Belleghem S.M."/>
            <person name="Kostlbacher S."/>
            <person name="Vangestel C."/>
        </authorList>
    </citation>
    <scope>NUCLEOTIDE SEQUENCE [LARGE SCALE GENOMIC DNA]</scope>
    <source>
        <strain evidence="8">W744_W776</strain>
    </source>
</reference>
<dbReference type="Gene3D" id="3.20.20.140">
    <property type="entry name" value="Metal-dependent hydrolases"/>
    <property type="match status" value="1"/>
</dbReference>
<keyword evidence="4" id="KW-0378">Hydrolase</keyword>
<evidence type="ECO:0000256" key="3">
    <source>
        <dbReference type="ARBA" id="ARBA00022723"/>
    </source>
</evidence>
<evidence type="ECO:0000256" key="7">
    <source>
        <dbReference type="PIRSR" id="PIRSR005902-1"/>
    </source>
</evidence>
<organism evidence="8 9">
    <name type="scientific">Oedothorax gibbosus</name>
    <dbReference type="NCBI Taxonomy" id="931172"/>
    <lineage>
        <taxon>Eukaryota</taxon>
        <taxon>Metazoa</taxon>
        <taxon>Ecdysozoa</taxon>
        <taxon>Arthropoda</taxon>
        <taxon>Chelicerata</taxon>
        <taxon>Arachnida</taxon>
        <taxon>Araneae</taxon>
        <taxon>Araneomorphae</taxon>
        <taxon>Entelegynae</taxon>
        <taxon>Araneoidea</taxon>
        <taxon>Linyphiidae</taxon>
        <taxon>Erigoninae</taxon>
        <taxon>Oedothorax</taxon>
    </lineage>
</organism>
<dbReference type="InterPro" id="IPR032466">
    <property type="entry name" value="Metal_Hydrolase"/>
</dbReference>
<dbReference type="Pfam" id="PF01026">
    <property type="entry name" value="TatD_DNase"/>
    <property type="match status" value="1"/>
</dbReference>
<keyword evidence="2" id="KW-0540">Nuclease</keyword>
<dbReference type="CDD" id="cd01310">
    <property type="entry name" value="TatD_DNAse"/>
    <property type="match status" value="1"/>
</dbReference>
<feature type="binding site" evidence="7">
    <location>
        <position position="260"/>
    </location>
    <ligand>
        <name>a divalent metal cation</name>
        <dbReference type="ChEBI" id="CHEBI:60240"/>
        <label>1</label>
    </ligand>
</feature>
<dbReference type="GO" id="GO:0008310">
    <property type="term" value="F:single-stranded DNA 3'-5' DNA exonuclease activity"/>
    <property type="evidence" value="ECO:0007669"/>
    <property type="project" value="TreeGrafter"/>
</dbReference>
<gene>
    <name evidence="8" type="ORF">JTE90_013269</name>
</gene>
<dbReference type="EMBL" id="JAFNEN010000102">
    <property type="protein sequence ID" value="KAG8194517.1"/>
    <property type="molecule type" value="Genomic_DNA"/>
</dbReference>
<dbReference type="InterPro" id="IPR050891">
    <property type="entry name" value="TatD-type_Hydrolase"/>
</dbReference>
<keyword evidence="9" id="KW-1185">Reference proteome</keyword>
<accession>A0AAV6VCY7</accession>
<keyword evidence="3 7" id="KW-0479">Metal-binding</keyword>
<feature type="binding site" evidence="7">
    <location>
        <position position="207"/>
    </location>
    <ligand>
        <name>a divalent metal cation</name>
        <dbReference type="ChEBI" id="CHEBI:60240"/>
        <label>2</label>
    </ligand>
</feature>
<proteinExistence type="inferred from homology"/>
<protein>
    <recommendedName>
        <fullName evidence="5">Deoxyribonuclease TATDN1</fullName>
    </recommendedName>
</protein>
<dbReference type="GO" id="GO:0005829">
    <property type="term" value="C:cytosol"/>
    <property type="evidence" value="ECO:0007669"/>
    <property type="project" value="TreeGrafter"/>
</dbReference>
<evidence type="ECO:0000313" key="9">
    <source>
        <dbReference type="Proteomes" id="UP000827092"/>
    </source>
</evidence>
<dbReference type="AlphaFoldDB" id="A0AAV6VCY7"/>
<dbReference type="PANTHER" id="PTHR10060:SF15">
    <property type="entry name" value="DEOXYRIBONUCLEASE TATDN1"/>
    <property type="match status" value="1"/>
</dbReference>
<dbReference type="SUPFAM" id="SSF51556">
    <property type="entry name" value="Metallo-dependent hydrolases"/>
    <property type="match status" value="1"/>
</dbReference>
<evidence type="ECO:0000256" key="2">
    <source>
        <dbReference type="ARBA" id="ARBA00022722"/>
    </source>
</evidence>
<evidence type="ECO:0000313" key="8">
    <source>
        <dbReference type="EMBL" id="KAG8194517.1"/>
    </source>
</evidence>
<sequence>MSLNLIKEPNKLKNLTNSIHFTMSNQAVSNPQEQSVVSSGGAEAALEVLSGQYFVTDVCASLTNKKYARDLDGVVQRAKNAGVKKIIVSGTNIQSSKEALRLTRLYPDYIYCAAGVHPNEAKTWDNDVQSTLKEILSNAECVAVGQCGLDYSKNLSEPEEQKEVLSKQLNMAAELKMPILICEREAHNDLVQILKNNIHNLPQIVIHSFSGKVDELKTFLSLDCYIGLTGSIWKDKTEDSLKKILEDRLIPLDRLLIESDSPYMYPNTRASQIPTTIKETLSEKSLSFLNRYCTFQRNEPCSLPVTIELIAAYYQMKPDEVALQTTFSAMKLFGLN</sequence>
<dbReference type="GO" id="GO:0046872">
    <property type="term" value="F:metal ion binding"/>
    <property type="evidence" value="ECO:0007669"/>
    <property type="project" value="UniProtKB-KW"/>
</dbReference>
<name>A0AAV6VCY7_9ARAC</name>